<keyword evidence="1" id="KW-0472">Membrane</keyword>
<dbReference type="Proteomes" id="UP000023152">
    <property type="component" value="Unassembled WGS sequence"/>
</dbReference>
<keyword evidence="3" id="KW-1185">Reference proteome</keyword>
<reference evidence="2 3" key="1">
    <citation type="journal article" date="2013" name="Curr. Biol.">
        <title>The Genome of the Foraminiferan Reticulomyxa filosa.</title>
        <authorList>
            <person name="Glockner G."/>
            <person name="Hulsmann N."/>
            <person name="Schleicher M."/>
            <person name="Noegel A.A."/>
            <person name="Eichinger L."/>
            <person name="Gallinger C."/>
            <person name="Pawlowski J."/>
            <person name="Sierra R."/>
            <person name="Euteneuer U."/>
            <person name="Pillet L."/>
            <person name="Moustafa A."/>
            <person name="Platzer M."/>
            <person name="Groth M."/>
            <person name="Szafranski K."/>
            <person name="Schliwa M."/>
        </authorList>
    </citation>
    <scope>NUCLEOTIDE SEQUENCE [LARGE SCALE GENOMIC DNA]</scope>
</reference>
<accession>X6NTF1</accession>
<evidence type="ECO:0000313" key="2">
    <source>
        <dbReference type="EMBL" id="ETO29271.1"/>
    </source>
</evidence>
<organism evidence="2 3">
    <name type="scientific">Reticulomyxa filosa</name>
    <dbReference type="NCBI Taxonomy" id="46433"/>
    <lineage>
        <taxon>Eukaryota</taxon>
        <taxon>Sar</taxon>
        <taxon>Rhizaria</taxon>
        <taxon>Retaria</taxon>
        <taxon>Foraminifera</taxon>
        <taxon>Monothalamids</taxon>
        <taxon>Reticulomyxidae</taxon>
        <taxon>Reticulomyxa</taxon>
    </lineage>
</organism>
<evidence type="ECO:0008006" key="4">
    <source>
        <dbReference type="Google" id="ProtNLM"/>
    </source>
</evidence>
<keyword evidence="1" id="KW-0812">Transmembrane</keyword>
<dbReference type="EMBL" id="ASPP01006143">
    <property type="protein sequence ID" value="ETO29271.1"/>
    <property type="molecule type" value="Genomic_DNA"/>
</dbReference>
<protein>
    <recommendedName>
        <fullName evidence="4">Transmembrane protein</fullName>
    </recommendedName>
</protein>
<proteinExistence type="predicted"/>
<keyword evidence="1" id="KW-1133">Transmembrane helix</keyword>
<evidence type="ECO:0000256" key="1">
    <source>
        <dbReference type="SAM" id="Phobius"/>
    </source>
</evidence>
<feature type="transmembrane region" description="Helical" evidence="1">
    <location>
        <begin position="61"/>
        <end position="85"/>
    </location>
</feature>
<dbReference type="AlphaFoldDB" id="X6NTF1"/>
<gene>
    <name evidence="2" type="ORF">RFI_07854</name>
</gene>
<comment type="caution">
    <text evidence="2">The sequence shown here is derived from an EMBL/GenBank/DDBJ whole genome shotgun (WGS) entry which is preliminary data.</text>
</comment>
<evidence type="ECO:0000313" key="3">
    <source>
        <dbReference type="Proteomes" id="UP000023152"/>
    </source>
</evidence>
<sequence>MEDLSVKKNERRILKDIINFKKQKQKQTNLNMKFKNKTKQNEQRSKKKKNFSPNNSILSKFIFLFFILGACFEVFFFVCFLLCFLFCNISSFLLSLDFLWINLMTFLPLKQFSSFQTFPNYKQPYILNIFQKKDLFEI</sequence>
<name>X6NTF1_RETFI</name>